<comment type="caution">
    <text evidence="2">The sequence shown here is derived from an EMBL/GenBank/DDBJ whole genome shotgun (WGS) entry which is preliminary data.</text>
</comment>
<protein>
    <submittedName>
        <fullName evidence="2">CYTH domain-containing protein</fullName>
    </submittedName>
</protein>
<dbReference type="PROSITE" id="PS51707">
    <property type="entry name" value="CYTH"/>
    <property type="match status" value="1"/>
</dbReference>
<sequence length="301" mass="33558">MSTELELKFALPEAFLSQLISLLPQLGETVAADSASLLNAYFDTTDRWFRRHDMGLRSRQKRGSFEQTLKLAGRQHGAMQLRPEYNLPCSSVVPQLSAFDSGVWPEGTDVARLQQQLTELFRTDFQRHSWLLQCEDGSQIELVYDSGEVRAEQQREAIAELELEFVSGKPGQLFVLARQLLNALPLRSGYLSKAARGYMLAAGSVVSLTQNSANTLAAQLKALQQAEMVYDRTGNDKALSAAADAMLQLQALLLQQHQQQAAALAAPLAQQLAQQQYVFDLPAYNLLLLQLTQLLYLQMQE</sequence>
<feature type="domain" description="CYTH" evidence="1">
    <location>
        <begin position="2"/>
        <end position="204"/>
    </location>
</feature>
<dbReference type="CDD" id="cd07756">
    <property type="entry name" value="CYTH-like_Pase_CHAD"/>
    <property type="match status" value="1"/>
</dbReference>
<dbReference type="Proteomes" id="UP001375382">
    <property type="component" value="Unassembled WGS sequence"/>
</dbReference>
<dbReference type="Gene3D" id="2.40.320.10">
    <property type="entry name" value="Hypothetical Protein Pfu-838710-001"/>
    <property type="match status" value="1"/>
</dbReference>
<accession>A0ABU8C3K9</accession>
<dbReference type="InterPro" id="IPR033469">
    <property type="entry name" value="CYTH-like_dom_sf"/>
</dbReference>
<dbReference type="EMBL" id="JALAAR010000003">
    <property type="protein sequence ID" value="MEH8016497.1"/>
    <property type="molecule type" value="Genomic_DNA"/>
</dbReference>
<dbReference type="InterPro" id="IPR039013">
    <property type="entry name" value="YgiF"/>
</dbReference>
<dbReference type="PANTHER" id="PTHR39569:SF1">
    <property type="entry name" value="INORGANIC TRIPHOSPHATASE"/>
    <property type="match status" value="1"/>
</dbReference>
<dbReference type="Pfam" id="PF01928">
    <property type="entry name" value="CYTH"/>
    <property type="match status" value="1"/>
</dbReference>
<proteinExistence type="predicted"/>
<keyword evidence="3" id="KW-1185">Reference proteome</keyword>
<dbReference type="InterPro" id="IPR023577">
    <property type="entry name" value="CYTH_domain"/>
</dbReference>
<dbReference type="SUPFAM" id="SSF55154">
    <property type="entry name" value="CYTH-like phosphatases"/>
    <property type="match status" value="1"/>
</dbReference>
<dbReference type="PANTHER" id="PTHR39569">
    <property type="entry name" value="INORGANIC TRIPHOSPHATASE"/>
    <property type="match status" value="1"/>
</dbReference>
<evidence type="ECO:0000313" key="3">
    <source>
        <dbReference type="Proteomes" id="UP001375382"/>
    </source>
</evidence>
<name>A0ABU8C3K9_9GAMM</name>
<organism evidence="2 3">
    <name type="scientific">Rheinheimera muenzenbergensis</name>
    <dbReference type="NCBI Taxonomy" id="1193628"/>
    <lineage>
        <taxon>Bacteria</taxon>
        <taxon>Pseudomonadati</taxon>
        <taxon>Pseudomonadota</taxon>
        <taxon>Gammaproteobacteria</taxon>
        <taxon>Chromatiales</taxon>
        <taxon>Chromatiaceae</taxon>
        <taxon>Rheinheimera</taxon>
    </lineage>
</organism>
<reference evidence="2 3" key="1">
    <citation type="journal article" date="2023" name="Ecotoxicol. Environ. Saf.">
        <title>Mercury remediation potential of mercury-resistant strain Rheinheimera metallidurans sp. nov. isolated from a municipal waste dumping site.</title>
        <authorList>
            <person name="Yadav V."/>
            <person name="Manjhi A."/>
            <person name="Vadakedath N."/>
        </authorList>
    </citation>
    <scope>NUCLEOTIDE SEQUENCE [LARGE SCALE GENOMIC DNA]</scope>
    <source>
        <strain evidence="2 3">E-49</strain>
    </source>
</reference>
<gene>
    <name evidence="2" type="ORF">MN202_04590</name>
</gene>
<evidence type="ECO:0000313" key="2">
    <source>
        <dbReference type="EMBL" id="MEH8016497.1"/>
    </source>
</evidence>
<dbReference type="SMART" id="SM01118">
    <property type="entry name" value="CYTH"/>
    <property type="match status" value="1"/>
</dbReference>
<evidence type="ECO:0000259" key="1">
    <source>
        <dbReference type="PROSITE" id="PS51707"/>
    </source>
</evidence>
<dbReference type="RefSeq" id="WP_335734917.1">
    <property type="nucleotide sequence ID" value="NZ_JALAAR010000003.1"/>
</dbReference>